<dbReference type="EMBL" id="JACCFW010000001">
    <property type="protein sequence ID" value="NYJ74157.1"/>
    <property type="molecule type" value="Genomic_DNA"/>
</dbReference>
<protein>
    <recommendedName>
        <fullName evidence="3">ESX secretion-associated protein EspG</fullName>
    </recommendedName>
</protein>
<dbReference type="AlphaFoldDB" id="A0A853DC29"/>
<evidence type="ECO:0008006" key="3">
    <source>
        <dbReference type="Google" id="ProtNLM"/>
    </source>
</evidence>
<reference evidence="1 2" key="1">
    <citation type="submission" date="2020-07" db="EMBL/GenBank/DDBJ databases">
        <title>Sequencing the genomes of 1000 actinobacteria strains.</title>
        <authorList>
            <person name="Klenk H.-P."/>
        </authorList>
    </citation>
    <scope>NUCLEOTIDE SEQUENCE [LARGE SCALE GENOMIC DNA]</scope>
    <source>
        <strain evidence="1 2">DSM 29531</strain>
    </source>
</reference>
<dbReference type="Proteomes" id="UP000571817">
    <property type="component" value="Unassembled WGS sequence"/>
</dbReference>
<accession>A0A853DC29</accession>
<keyword evidence="2" id="KW-1185">Reference proteome</keyword>
<sequence>MTAPLFRLTDEELQLFGAAGDVDTPYLDRLGTAQRSVAVDVAYRALCAHGVALEAGEGLLMPDELVHLLQVRANPERSYRIEVCAEGARSLRHVYDAGGTTVCEDISNDGLHDFDVLPAGRSVQLVLAALTPELQSEPDGVSVRGRVVVSPWSTSEPAPWGRALATADVTVRAPGQAATTVCVVWGDSGTYVVSPAADLTAPDARGLCRMIAAHLGIEQAS</sequence>
<evidence type="ECO:0000313" key="1">
    <source>
        <dbReference type="EMBL" id="NYJ74157.1"/>
    </source>
</evidence>
<comment type="caution">
    <text evidence="1">The sequence shown here is derived from an EMBL/GenBank/DDBJ whole genome shotgun (WGS) entry which is preliminary data.</text>
</comment>
<name>A0A853DC29_9MICO</name>
<evidence type="ECO:0000313" key="2">
    <source>
        <dbReference type="Proteomes" id="UP000571817"/>
    </source>
</evidence>
<dbReference type="RefSeq" id="WP_246305889.1">
    <property type="nucleotide sequence ID" value="NZ_JACCFW010000001.1"/>
</dbReference>
<gene>
    <name evidence="1" type="ORF">HNR15_001120</name>
</gene>
<organism evidence="1 2">
    <name type="scientific">Allobranchiibius huperziae</name>
    <dbReference type="NCBI Taxonomy" id="1874116"/>
    <lineage>
        <taxon>Bacteria</taxon>
        <taxon>Bacillati</taxon>
        <taxon>Actinomycetota</taxon>
        <taxon>Actinomycetes</taxon>
        <taxon>Micrococcales</taxon>
        <taxon>Dermacoccaceae</taxon>
        <taxon>Allobranchiibius</taxon>
    </lineage>
</organism>
<proteinExistence type="predicted"/>